<dbReference type="AlphaFoldDB" id="A0AB39Q1J0"/>
<dbReference type="EMBL" id="CP163439">
    <property type="protein sequence ID" value="XDQ35525.1"/>
    <property type="molecule type" value="Genomic_DNA"/>
</dbReference>
<name>A0AB39Q1J0_9ACTN</name>
<sequence>MKRRVVAALAVAIAGLMLSAVPAAAHVGQGELGRDEWNFFITNILV</sequence>
<feature type="chain" id="PRO_5044285307" evidence="1">
    <location>
        <begin position="26"/>
        <end position="46"/>
    </location>
</feature>
<organism evidence="2">
    <name type="scientific">Streptomyces sp. R28</name>
    <dbReference type="NCBI Taxonomy" id="3238628"/>
    <lineage>
        <taxon>Bacteria</taxon>
        <taxon>Bacillati</taxon>
        <taxon>Actinomycetota</taxon>
        <taxon>Actinomycetes</taxon>
        <taxon>Kitasatosporales</taxon>
        <taxon>Streptomycetaceae</taxon>
        <taxon>Streptomyces</taxon>
    </lineage>
</organism>
<evidence type="ECO:0000313" key="2">
    <source>
        <dbReference type="EMBL" id="XDQ35525.1"/>
    </source>
</evidence>
<dbReference type="RefSeq" id="WP_369170066.1">
    <property type="nucleotide sequence ID" value="NZ_CP163439.1"/>
</dbReference>
<feature type="signal peptide" evidence="1">
    <location>
        <begin position="1"/>
        <end position="25"/>
    </location>
</feature>
<protein>
    <submittedName>
        <fullName evidence="2">Uncharacterized protein</fullName>
    </submittedName>
</protein>
<proteinExistence type="predicted"/>
<reference evidence="2" key="1">
    <citation type="submission" date="2024-07" db="EMBL/GenBank/DDBJ databases">
        <authorList>
            <person name="Yu S.T."/>
        </authorList>
    </citation>
    <scope>NUCLEOTIDE SEQUENCE</scope>
    <source>
        <strain evidence="2">R28</strain>
    </source>
</reference>
<evidence type="ECO:0000256" key="1">
    <source>
        <dbReference type="SAM" id="SignalP"/>
    </source>
</evidence>
<gene>
    <name evidence="2" type="ORF">AB5J49_20520</name>
</gene>
<accession>A0AB39Q1J0</accession>
<keyword evidence="1" id="KW-0732">Signal</keyword>